<keyword evidence="2" id="KW-1185">Reference proteome</keyword>
<name>A0A3S1DGJ9_9BACL</name>
<gene>
    <name evidence="1" type="ORF">EJP82_27800</name>
</gene>
<comment type="caution">
    <text evidence="1">The sequence shown here is derived from an EMBL/GenBank/DDBJ whole genome shotgun (WGS) entry which is preliminary data.</text>
</comment>
<proteinExistence type="predicted"/>
<organism evidence="1 2">
    <name type="scientific">Paenibacillus anaericanus</name>
    <dbReference type="NCBI Taxonomy" id="170367"/>
    <lineage>
        <taxon>Bacteria</taxon>
        <taxon>Bacillati</taxon>
        <taxon>Bacillota</taxon>
        <taxon>Bacilli</taxon>
        <taxon>Bacillales</taxon>
        <taxon>Paenibacillaceae</taxon>
        <taxon>Paenibacillus</taxon>
    </lineage>
</organism>
<dbReference type="OrthoDB" id="1866959at2"/>
<evidence type="ECO:0000313" key="2">
    <source>
        <dbReference type="Proteomes" id="UP000279446"/>
    </source>
</evidence>
<sequence length="82" mass="9788">MDSIKISIPHFYCLEYSEGDKTMFVDIDFRESRILFGVSLIKEWNEPYKKEIITPEYKKKIADNIISYLLKSYKPEDIMEIS</sequence>
<dbReference type="AlphaFoldDB" id="A0A3S1DGJ9"/>
<reference evidence="1 2" key="1">
    <citation type="submission" date="2018-12" db="EMBL/GenBank/DDBJ databases">
        <authorList>
            <person name="Sun L."/>
            <person name="Chen Z."/>
        </authorList>
    </citation>
    <scope>NUCLEOTIDE SEQUENCE [LARGE SCALE GENOMIC DNA]</scope>
    <source>
        <strain evidence="1 2">DSM 15890</strain>
    </source>
</reference>
<dbReference type="EMBL" id="RZNY01000075">
    <property type="protein sequence ID" value="RUT37713.1"/>
    <property type="molecule type" value="Genomic_DNA"/>
</dbReference>
<evidence type="ECO:0000313" key="1">
    <source>
        <dbReference type="EMBL" id="RUT37713.1"/>
    </source>
</evidence>
<accession>A0A3S1DGJ9</accession>
<protein>
    <submittedName>
        <fullName evidence="1">Uncharacterized protein</fullName>
    </submittedName>
</protein>
<dbReference type="Proteomes" id="UP000279446">
    <property type="component" value="Unassembled WGS sequence"/>
</dbReference>
<dbReference type="RefSeq" id="WP_127195308.1">
    <property type="nucleotide sequence ID" value="NZ_RZNY01000075.1"/>
</dbReference>